<dbReference type="SUPFAM" id="SSF57667">
    <property type="entry name" value="beta-beta-alpha zinc fingers"/>
    <property type="match status" value="2"/>
</dbReference>
<evidence type="ECO:0000256" key="3">
    <source>
        <dbReference type="ARBA" id="ARBA00022737"/>
    </source>
</evidence>
<evidence type="ECO:0000256" key="9">
    <source>
        <dbReference type="ARBA" id="ARBA00023242"/>
    </source>
</evidence>
<feature type="region of interest" description="Disordered" evidence="11">
    <location>
        <begin position="65"/>
        <end position="84"/>
    </location>
</feature>
<dbReference type="GO" id="GO:0005634">
    <property type="term" value="C:nucleus"/>
    <property type="evidence" value="ECO:0007669"/>
    <property type="project" value="UniProtKB-SubCell"/>
</dbReference>
<dbReference type="Proteomes" id="UP000050761">
    <property type="component" value="Unassembled WGS sequence"/>
</dbReference>
<accession>A0A3P7Z093</accession>
<evidence type="ECO:0000256" key="11">
    <source>
        <dbReference type="SAM" id="MobiDB-lite"/>
    </source>
</evidence>
<feature type="compositionally biased region" description="Low complexity" evidence="11">
    <location>
        <begin position="15"/>
        <end position="30"/>
    </location>
</feature>
<protein>
    <submittedName>
        <fullName evidence="15">Zinc finger, C2H2 type</fullName>
    </submittedName>
</protein>
<evidence type="ECO:0000313" key="15">
    <source>
        <dbReference type="WBParaSite" id="HPBE_0001305201-mRNA-1"/>
    </source>
</evidence>
<dbReference type="Gene3D" id="3.30.160.60">
    <property type="entry name" value="Classic Zinc Finger"/>
    <property type="match status" value="3"/>
</dbReference>
<evidence type="ECO:0000256" key="2">
    <source>
        <dbReference type="ARBA" id="ARBA00022723"/>
    </source>
</evidence>
<evidence type="ECO:0000313" key="13">
    <source>
        <dbReference type="EMBL" id="VDO94716.1"/>
    </source>
</evidence>
<feature type="compositionally biased region" description="Low complexity" evidence="11">
    <location>
        <begin position="106"/>
        <end position="121"/>
    </location>
</feature>
<feature type="compositionally biased region" description="Polar residues" evidence="11">
    <location>
        <begin position="259"/>
        <end position="273"/>
    </location>
</feature>
<organism evidence="14 15">
    <name type="scientific">Heligmosomoides polygyrus</name>
    <name type="common">Parasitic roundworm</name>
    <dbReference type="NCBI Taxonomy" id="6339"/>
    <lineage>
        <taxon>Eukaryota</taxon>
        <taxon>Metazoa</taxon>
        <taxon>Ecdysozoa</taxon>
        <taxon>Nematoda</taxon>
        <taxon>Chromadorea</taxon>
        <taxon>Rhabditida</taxon>
        <taxon>Rhabditina</taxon>
        <taxon>Rhabditomorpha</taxon>
        <taxon>Strongyloidea</taxon>
        <taxon>Heligmosomidae</taxon>
        <taxon>Heligmosomoides</taxon>
    </lineage>
</organism>
<feature type="region of interest" description="Disordered" evidence="11">
    <location>
        <begin position="248"/>
        <end position="273"/>
    </location>
</feature>
<dbReference type="SMART" id="SM00355">
    <property type="entry name" value="ZnF_C2H2"/>
    <property type="match status" value="4"/>
</dbReference>
<keyword evidence="7" id="KW-0238">DNA-binding</keyword>
<dbReference type="WBParaSite" id="HPBE_0001305201-mRNA-1">
    <property type="protein sequence ID" value="HPBE_0001305201-mRNA-1"/>
    <property type="gene ID" value="HPBE_0001305201"/>
</dbReference>
<dbReference type="GO" id="GO:0003677">
    <property type="term" value="F:DNA binding"/>
    <property type="evidence" value="ECO:0007669"/>
    <property type="project" value="UniProtKB-KW"/>
</dbReference>
<keyword evidence="8" id="KW-0804">Transcription</keyword>
<feature type="domain" description="C2H2-type" evidence="12">
    <location>
        <begin position="190"/>
        <end position="217"/>
    </location>
</feature>
<gene>
    <name evidence="13" type="ORF">HPBE_LOCUS13053</name>
</gene>
<dbReference type="InterPro" id="IPR050331">
    <property type="entry name" value="Zinc_finger"/>
</dbReference>
<dbReference type="OrthoDB" id="3437960at2759"/>
<feature type="region of interest" description="Disordered" evidence="11">
    <location>
        <begin position="106"/>
        <end position="129"/>
    </location>
</feature>
<keyword evidence="2" id="KW-0479">Metal-binding</keyword>
<feature type="domain" description="C2H2-type" evidence="12">
    <location>
        <begin position="218"/>
        <end position="245"/>
    </location>
</feature>
<dbReference type="FunFam" id="3.30.160.60:FF:001498">
    <property type="entry name" value="Zinc finger protein 404"/>
    <property type="match status" value="1"/>
</dbReference>
<dbReference type="Pfam" id="PF00096">
    <property type="entry name" value="zf-C2H2"/>
    <property type="match status" value="1"/>
</dbReference>
<dbReference type="PROSITE" id="PS00028">
    <property type="entry name" value="ZINC_FINGER_C2H2_1"/>
    <property type="match status" value="3"/>
</dbReference>
<evidence type="ECO:0000256" key="5">
    <source>
        <dbReference type="ARBA" id="ARBA00022833"/>
    </source>
</evidence>
<evidence type="ECO:0000256" key="7">
    <source>
        <dbReference type="ARBA" id="ARBA00023125"/>
    </source>
</evidence>
<keyword evidence="14" id="KW-1185">Reference proteome</keyword>
<keyword evidence="5" id="KW-0862">Zinc</keyword>
<keyword evidence="6" id="KW-0805">Transcription regulation</keyword>
<reference evidence="15" key="2">
    <citation type="submission" date="2019-09" db="UniProtKB">
        <authorList>
            <consortium name="WormBaseParasite"/>
        </authorList>
    </citation>
    <scope>IDENTIFICATION</scope>
</reference>
<dbReference type="InterPro" id="IPR013087">
    <property type="entry name" value="Znf_C2H2_type"/>
</dbReference>
<dbReference type="PANTHER" id="PTHR16515">
    <property type="entry name" value="PR DOMAIN ZINC FINGER PROTEIN"/>
    <property type="match status" value="1"/>
</dbReference>
<dbReference type="AlphaFoldDB" id="A0A183FX22"/>
<dbReference type="InterPro" id="IPR036236">
    <property type="entry name" value="Znf_C2H2_sf"/>
</dbReference>
<dbReference type="FunFam" id="3.30.160.60:FF:000646">
    <property type="entry name" value="Myeloid zinc finger 1"/>
    <property type="match status" value="1"/>
</dbReference>
<dbReference type="PANTHER" id="PTHR16515:SF49">
    <property type="entry name" value="GASTRULA ZINC FINGER PROTEIN XLCGF49.1-LIKE-RELATED"/>
    <property type="match status" value="1"/>
</dbReference>
<dbReference type="EMBL" id="UZAH01027757">
    <property type="protein sequence ID" value="VDO94716.1"/>
    <property type="molecule type" value="Genomic_DNA"/>
</dbReference>
<evidence type="ECO:0000256" key="1">
    <source>
        <dbReference type="ARBA" id="ARBA00004123"/>
    </source>
</evidence>
<feature type="compositionally biased region" description="Pro residues" evidence="11">
    <location>
        <begin position="336"/>
        <end position="347"/>
    </location>
</feature>
<feature type="compositionally biased region" description="Low complexity" evidence="11">
    <location>
        <begin position="248"/>
        <end position="258"/>
    </location>
</feature>
<evidence type="ECO:0000313" key="14">
    <source>
        <dbReference type="Proteomes" id="UP000050761"/>
    </source>
</evidence>
<keyword evidence="4 10" id="KW-0863">Zinc-finger</keyword>
<dbReference type="PROSITE" id="PS50157">
    <property type="entry name" value="ZINC_FINGER_C2H2_2"/>
    <property type="match status" value="3"/>
</dbReference>
<keyword evidence="3" id="KW-0677">Repeat</keyword>
<feature type="region of interest" description="Disordered" evidence="11">
    <location>
        <begin position="13"/>
        <end position="47"/>
    </location>
</feature>
<reference evidence="13 14" key="1">
    <citation type="submission" date="2018-11" db="EMBL/GenBank/DDBJ databases">
        <authorList>
            <consortium name="Pathogen Informatics"/>
        </authorList>
    </citation>
    <scope>NUCLEOTIDE SEQUENCE [LARGE SCALE GENOMIC DNA]</scope>
</reference>
<sequence>MRGQVLYFRCDGAVPSSSDTSSSSCSPSSTENHHHHQQQPPMKCSSELSIDSTVASILNHSLKTEASDADYSTDPGGSVTAHRMPMQPMPLALSAAYGGRCSDGSGASGAMSTTSGSSTPAPVRRSRSSHDGMLKCQFCPKKWADQSALHTHMADCRMVRGHECSQCGKRFKARGGLQQHLRIHSNDRPYACHFCAKRFTQKSHVDQHERIHTGAKPFSCQFCGRAFRQRSQQLGHEATHSNPLSANSQVVASSSSNQQHPSTTTSSPHVPQQQDMLRNEFQTPNGLMHELRTPSSSSSSALSTSNHLGLLSLGPVNPSCSNNAVSSLLALSQNPSPTPPPPPPPSTSLPSSHPNHFSASNQLHQAAVGLLNGLH</sequence>
<feature type="domain" description="C2H2-type" evidence="12">
    <location>
        <begin position="162"/>
        <end position="189"/>
    </location>
</feature>
<keyword evidence="9" id="KW-0539">Nucleus</keyword>
<accession>A0A183FX22</accession>
<evidence type="ECO:0000256" key="6">
    <source>
        <dbReference type="ARBA" id="ARBA00023015"/>
    </source>
</evidence>
<comment type="subcellular location">
    <subcellularLocation>
        <location evidence="1">Nucleus</location>
    </subcellularLocation>
</comment>
<dbReference type="GO" id="GO:0008270">
    <property type="term" value="F:zinc ion binding"/>
    <property type="evidence" value="ECO:0007669"/>
    <property type="project" value="UniProtKB-KW"/>
</dbReference>
<evidence type="ECO:0000256" key="4">
    <source>
        <dbReference type="ARBA" id="ARBA00022771"/>
    </source>
</evidence>
<evidence type="ECO:0000256" key="8">
    <source>
        <dbReference type="ARBA" id="ARBA00023163"/>
    </source>
</evidence>
<evidence type="ECO:0000256" key="10">
    <source>
        <dbReference type="PROSITE-ProRule" id="PRU00042"/>
    </source>
</evidence>
<dbReference type="GO" id="GO:0010468">
    <property type="term" value="P:regulation of gene expression"/>
    <property type="evidence" value="ECO:0007669"/>
    <property type="project" value="TreeGrafter"/>
</dbReference>
<feature type="region of interest" description="Disordered" evidence="11">
    <location>
        <begin position="330"/>
        <end position="358"/>
    </location>
</feature>
<name>A0A183FX22_HELPZ</name>
<evidence type="ECO:0000259" key="12">
    <source>
        <dbReference type="PROSITE" id="PS50157"/>
    </source>
</evidence>
<proteinExistence type="predicted"/>